<dbReference type="PANTHER" id="PTHR34835">
    <property type="entry name" value="OS07G0283600 PROTEIN-RELATED"/>
    <property type="match status" value="1"/>
</dbReference>
<feature type="compositionally biased region" description="Basic and acidic residues" evidence="1">
    <location>
        <begin position="87"/>
        <end position="108"/>
    </location>
</feature>
<dbReference type="PANTHER" id="PTHR34835:SF90">
    <property type="entry name" value="AMINOTRANSFERASE-LIKE PLANT MOBILE DOMAIN-CONTAINING PROTEIN"/>
    <property type="match status" value="1"/>
</dbReference>
<evidence type="ECO:0000256" key="1">
    <source>
        <dbReference type="SAM" id="MobiDB-lite"/>
    </source>
</evidence>
<name>A0AAP0H5D8_9ASTR</name>
<dbReference type="AlphaFoldDB" id="A0AAP0H5D8"/>
<proteinExistence type="predicted"/>
<dbReference type="SUPFAM" id="SSF54001">
    <property type="entry name" value="Cysteine proteinases"/>
    <property type="match status" value="1"/>
</dbReference>
<keyword evidence="3" id="KW-1185">Reference proteome</keyword>
<feature type="region of interest" description="Disordered" evidence="1">
    <location>
        <begin position="1"/>
        <end position="27"/>
    </location>
</feature>
<reference evidence="2 3" key="1">
    <citation type="submission" date="2024-04" db="EMBL/GenBank/DDBJ databases">
        <title>The reference genome of an endangered Asteraceae, Deinandra increscens subsp. villosa, native to the Central Coast of California.</title>
        <authorList>
            <person name="Guilliams M."/>
            <person name="Hasenstab-Lehman K."/>
            <person name="Meyer R."/>
            <person name="Mcevoy S."/>
        </authorList>
    </citation>
    <scope>NUCLEOTIDE SEQUENCE [LARGE SCALE GENOMIC DNA]</scope>
    <source>
        <tissue evidence="2">Leaf</tissue>
    </source>
</reference>
<dbReference type="Gene3D" id="3.40.395.10">
    <property type="entry name" value="Adenoviral Proteinase, Chain A"/>
    <property type="match status" value="1"/>
</dbReference>
<sequence>MKTVIQISASDSKREVSGDADGDPSVANLRTKRKHDVFKHLLTGCRKNVFGVRKSPRISKNQAIIKFSNTLDNPICLDSPDMSDRLASTEKKVEKSSFKRSKETHKTVLSDISGSKAKKGETSSQHKNEMKDENDIDEGITDLRGNRKADNRDLGTSKSKHGNTPCKRKVLTGQSKVKKSLKIYQPVVSEDPDDDFMDSRTVKRAPLPPKHKLYDGQKISPRNTPRHLCGVIQVLTDEQKEVVKAMGFGAFLEMKLTQIPTALAYWLVNNYDVGTGSLVTEKGVVKIDAKLINSVLGVPLGTETITIIEKTTDRDPVAKEWRSQFEEGKTKITLHDTLMMMNDRKDAGRLFQLNFLVVLCTSVIRVMQSGTVNQCFLNAITPGTDVKNMKWCEYIVKCLNKTKNGWIPERSYAGPITLLATIYARVMLKDEYVKSGYENAIGWVDDTTLENLDTVLATDLFKRNLELGVPVDIQREVKKRKKICKVKASRKKTNKGAGGDTDVKLVNADGVADLENVNINSNVAENGKGTEVGTVVHEDSVGHGNHASLKGIEENGNELGTVVHEDSVGQFKPDSLKGKKEKAMLGETDMFIKDAGLADVFDAVDDDALTIVKRIGPENADVVERTLVDDDDRDHEDRVNECNSVAIEADMGKVDAGTIGSVEALHVEEDKTHSGADYVNEEEHVSVLIDDFKMDTQDVDYYRAQFESEHEMNVDGDGNVRIPMMSQYGPTQDYIIEEYDELAETYKEEDRLLYIKKCISDFQDCYIQVINTLRIAEREYPHSDAIRQKKWEWGQMVRKLSSEMEKNGNSIVSGSMSNRGVEAMHKSGVLKSTEMGSKVRDERFESNSGSGSYFADGDLGEAELEDGKTPCDKGKSKVKMSTIEDSYDTFKTPEQIVKPLDCHIPTDEEVNLMGRPKRRTTLPDALRSPFANRRVLLIIRRSGLENNVGNYVFSSCGSKWDIVYSTQRGGDVIRAHMESLCPGVKVHANVIGAWSKVLNNDRIYRQRGSPVRLFCSPNMLMKESYKKSVTDAERIKEFTANMETVLYVDELLTVYGLDMVFIPIAFDDHNYVLCFNLKKARIDLLDHSGDGEGYWKKYKGWPEMMAPVCSLNLHCFSTLMEPAQAQPPKTLDDRLQRELNVDIIRVLDYLGLDTDLVSCLLAKTLQPPGFCLTVRTVAAGHTLEELQKDLDGLLSLWKSIIEQGRSAALAADKGVEGAIPAMLHKAMGHTLSVVIKEGDLMGCDPEYSCCW</sequence>
<comment type="caution">
    <text evidence="2">The sequence shown here is derived from an EMBL/GenBank/DDBJ whole genome shotgun (WGS) entry which is preliminary data.</text>
</comment>
<evidence type="ECO:0000313" key="2">
    <source>
        <dbReference type="EMBL" id="KAK9070560.1"/>
    </source>
</evidence>
<accession>A0AAP0H5D8</accession>
<dbReference type="Proteomes" id="UP001408789">
    <property type="component" value="Unassembled WGS sequence"/>
</dbReference>
<feature type="compositionally biased region" description="Basic and acidic residues" evidence="1">
    <location>
        <begin position="118"/>
        <end position="133"/>
    </location>
</feature>
<feature type="compositionally biased region" description="Polar residues" evidence="1">
    <location>
        <begin position="1"/>
        <end position="10"/>
    </location>
</feature>
<feature type="compositionally biased region" description="Basic residues" evidence="1">
    <location>
        <begin position="158"/>
        <end position="167"/>
    </location>
</feature>
<feature type="region of interest" description="Disordered" evidence="1">
    <location>
        <begin position="87"/>
        <end position="167"/>
    </location>
</feature>
<gene>
    <name evidence="2" type="ORF">SSX86_010962</name>
</gene>
<evidence type="ECO:0008006" key="4">
    <source>
        <dbReference type="Google" id="ProtNLM"/>
    </source>
</evidence>
<dbReference type="InterPro" id="IPR038765">
    <property type="entry name" value="Papain-like_cys_pep_sf"/>
</dbReference>
<feature type="compositionally biased region" description="Basic and acidic residues" evidence="1">
    <location>
        <begin position="144"/>
        <end position="155"/>
    </location>
</feature>
<feature type="region of interest" description="Disordered" evidence="1">
    <location>
        <begin position="192"/>
        <end position="220"/>
    </location>
</feature>
<evidence type="ECO:0000313" key="3">
    <source>
        <dbReference type="Proteomes" id="UP001408789"/>
    </source>
</evidence>
<protein>
    <recommendedName>
        <fullName evidence="4">Ubiquitin-like protease family profile domain-containing protein</fullName>
    </recommendedName>
</protein>
<dbReference type="EMBL" id="JBCNJP010000012">
    <property type="protein sequence ID" value="KAK9070560.1"/>
    <property type="molecule type" value="Genomic_DNA"/>
</dbReference>
<organism evidence="2 3">
    <name type="scientific">Deinandra increscens subsp. villosa</name>
    <dbReference type="NCBI Taxonomy" id="3103831"/>
    <lineage>
        <taxon>Eukaryota</taxon>
        <taxon>Viridiplantae</taxon>
        <taxon>Streptophyta</taxon>
        <taxon>Embryophyta</taxon>
        <taxon>Tracheophyta</taxon>
        <taxon>Spermatophyta</taxon>
        <taxon>Magnoliopsida</taxon>
        <taxon>eudicotyledons</taxon>
        <taxon>Gunneridae</taxon>
        <taxon>Pentapetalae</taxon>
        <taxon>asterids</taxon>
        <taxon>campanulids</taxon>
        <taxon>Asterales</taxon>
        <taxon>Asteraceae</taxon>
        <taxon>Asteroideae</taxon>
        <taxon>Heliantheae alliance</taxon>
        <taxon>Madieae</taxon>
        <taxon>Madiinae</taxon>
        <taxon>Deinandra</taxon>
    </lineage>
</organism>